<dbReference type="GO" id="GO:0015074">
    <property type="term" value="P:DNA integration"/>
    <property type="evidence" value="ECO:0007669"/>
    <property type="project" value="InterPro"/>
</dbReference>
<feature type="domain" description="Integrase catalytic" evidence="1">
    <location>
        <begin position="139"/>
        <end position="305"/>
    </location>
</feature>
<dbReference type="GO" id="GO:0003676">
    <property type="term" value="F:nucleic acid binding"/>
    <property type="evidence" value="ECO:0007669"/>
    <property type="project" value="InterPro"/>
</dbReference>
<dbReference type="SUPFAM" id="SSF53098">
    <property type="entry name" value="Ribonuclease H-like"/>
    <property type="match status" value="1"/>
</dbReference>
<gene>
    <name evidence="2" type="ORF">MNBD_GAMMA17-1938</name>
</gene>
<dbReference type="InterPro" id="IPR012337">
    <property type="entry name" value="RNaseH-like_sf"/>
</dbReference>
<dbReference type="InterPro" id="IPR036397">
    <property type="entry name" value="RNaseH_sf"/>
</dbReference>
<sequence>MISAEDRQLALDLVKEAVESGARQACACEILGITERTLRRWKESLKGASALKDRRKTAASQRIPANKLTEAEKDQIIAICNQPEYQSLAPTQIVPRLADQGQYIASESSFYRVLHEVKQVNGRGRSNSPKVVRKPAGYKAETPNQVWSWDITFLAASILGVFYKLYLIEDIFSRKIVGWEVHEEESAEHASCLIQKACLAEGIHQQGLVLHSDNGSPMKGATMLATLQKLGVVPSFSRPSVSDDNPYSESLFRTLKYTPAYPSKPFGSIDAARQWVHEFVRWYNEAHRHSAIRFVTPGQRHRGEDKVILEERKMVYERAKEKNPQRWSGGIRNWNLVTEVWLNPPKEVRAEEQRLPKAA</sequence>
<accession>A0A3B0ZH62</accession>
<dbReference type="InterPro" id="IPR050900">
    <property type="entry name" value="Transposase_IS3/IS150/IS904"/>
</dbReference>
<proteinExistence type="predicted"/>
<dbReference type="PANTHER" id="PTHR46889">
    <property type="entry name" value="TRANSPOSASE INSF FOR INSERTION SEQUENCE IS3B-RELATED"/>
    <property type="match status" value="1"/>
</dbReference>
<dbReference type="EMBL" id="UOFQ01000052">
    <property type="protein sequence ID" value="VAW86762.1"/>
    <property type="molecule type" value="Genomic_DNA"/>
</dbReference>
<name>A0A3B0ZH62_9ZZZZ</name>
<dbReference type="PROSITE" id="PS50994">
    <property type="entry name" value="INTEGRASE"/>
    <property type="match status" value="1"/>
</dbReference>
<dbReference type="PANTHER" id="PTHR46889:SF4">
    <property type="entry name" value="TRANSPOSASE INSO FOR INSERTION SEQUENCE ELEMENT IS911B-RELATED"/>
    <property type="match status" value="1"/>
</dbReference>
<evidence type="ECO:0000259" key="1">
    <source>
        <dbReference type="PROSITE" id="PS50994"/>
    </source>
</evidence>
<dbReference type="Gene3D" id="3.30.420.10">
    <property type="entry name" value="Ribonuclease H-like superfamily/Ribonuclease H"/>
    <property type="match status" value="1"/>
</dbReference>
<reference evidence="2" key="1">
    <citation type="submission" date="2018-06" db="EMBL/GenBank/DDBJ databases">
        <authorList>
            <person name="Zhirakovskaya E."/>
        </authorList>
    </citation>
    <scope>NUCLEOTIDE SEQUENCE</scope>
</reference>
<organism evidence="2">
    <name type="scientific">hydrothermal vent metagenome</name>
    <dbReference type="NCBI Taxonomy" id="652676"/>
    <lineage>
        <taxon>unclassified sequences</taxon>
        <taxon>metagenomes</taxon>
        <taxon>ecological metagenomes</taxon>
    </lineage>
</organism>
<dbReference type="InterPro" id="IPR009057">
    <property type="entry name" value="Homeodomain-like_sf"/>
</dbReference>
<protein>
    <submittedName>
        <fullName evidence="2">Mobile element protein</fullName>
    </submittedName>
</protein>
<evidence type="ECO:0000313" key="2">
    <source>
        <dbReference type="EMBL" id="VAW86762.1"/>
    </source>
</evidence>
<dbReference type="SUPFAM" id="SSF46689">
    <property type="entry name" value="Homeodomain-like"/>
    <property type="match status" value="1"/>
</dbReference>
<dbReference type="InterPro" id="IPR048020">
    <property type="entry name" value="Transpos_IS3"/>
</dbReference>
<dbReference type="NCBIfam" id="NF033516">
    <property type="entry name" value="transpos_IS3"/>
    <property type="match status" value="1"/>
</dbReference>
<dbReference type="AlphaFoldDB" id="A0A3B0ZH62"/>
<dbReference type="Pfam" id="PF13565">
    <property type="entry name" value="HTH_32"/>
    <property type="match status" value="1"/>
</dbReference>
<dbReference type="Pfam" id="PF00665">
    <property type="entry name" value="rve"/>
    <property type="match status" value="1"/>
</dbReference>
<dbReference type="InterPro" id="IPR001584">
    <property type="entry name" value="Integrase_cat-core"/>
</dbReference>